<sequence>MSRYMRFLGWATLLGFGLLGLGLVYFFQEIPMIELLAGHWPLLAQMFLGLSAGVLSAFLAKWVICRPFFSQERVKYQRLINQWSWTPGGVVFISICAGVGEELFFRAGLQPLLGLWTTSVLFVLIHGYLNPFNWRISSYGLLMVGLIAFFGYLFQETGILTAMAAHAAFDAVLLFWLTAKNDDAVRIG</sequence>
<protein>
    <recommendedName>
        <fullName evidence="2">CAAX prenyl protease 2/Lysostaphin resistance protein A-like domain-containing protein</fullName>
    </recommendedName>
</protein>
<organism evidence="3 4">
    <name type="scientific">Cyclobacterium xiamenense</name>
    <dbReference type="NCBI Taxonomy" id="1297121"/>
    <lineage>
        <taxon>Bacteria</taxon>
        <taxon>Pseudomonadati</taxon>
        <taxon>Bacteroidota</taxon>
        <taxon>Cytophagia</taxon>
        <taxon>Cytophagales</taxon>
        <taxon>Cyclobacteriaceae</taxon>
        <taxon>Cyclobacterium</taxon>
    </lineage>
</organism>
<feature type="transmembrane region" description="Helical" evidence="1">
    <location>
        <begin position="160"/>
        <end position="179"/>
    </location>
</feature>
<keyword evidence="4" id="KW-1185">Reference proteome</keyword>
<dbReference type="RefSeq" id="WP_092176127.1">
    <property type="nucleotide sequence ID" value="NZ_FNZH01000004.1"/>
</dbReference>
<dbReference type="GO" id="GO:0004175">
    <property type="term" value="F:endopeptidase activity"/>
    <property type="evidence" value="ECO:0007669"/>
    <property type="project" value="UniProtKB-ARBA"/>
</dbReference>
<evidence type="ECO:0000313" key="3">
    <source>
        <dbReference type="EMBL" id="SEJ51137.1"/>
    </source>
</evidence>
<dbReference type="AlphaFoldDB" id="A0A1H6ZHZ2"/>
<accession>A0A1H6ZHZ2</accession>
<dbReference type="STRING" id="1416801.SAMN05192553_104386"/>
<dbReference type="GO" id="GO:0080120">
    <property type="term" value="P:CAAX-box protein maturation"/>
    <property type="evidence" value="ECO:0007669"/>
    <property type="project" value="UniProtKB-ARBA"/>
</dbReference>
<evidence type="ECO:0000313" key="4">
    <source>
        <dbReference type="Proteomes" id="UP000199403"/>
    </source>
</evidence>
<gene>
    <name evidence="3" type="ORF">SAMN05192553_104386</name>
</gene>
<dbReference type="OrthoDB" id="9779573at2"/>
<feature type="domain" description="CAAX prenyl protease 2/Lysostaphin resistance protein A-like" evidence="2">
    <location>
        <begin position="85"/>
        <end position="172"/>
    </location>
</feature>
<feature type="transmembrane region" description="Helical" evidence="1">
    <location>
        <begin position="85"/>
        <end position="105"/>
    </location>
</feature>
<dbReference type="EMBL" id="FNZH01000004">
    <property type="protein sequence ID" value="SEJ51137.1"/>
    <property type="molecule type" value="Genomic_DNA"/>
</dbReference>
<feature type="transmembrane region" description="Helical" evidence="1">
    <location>
        <begin position="111"/>
        <end position="129"/>
    </location>
</feature>
<feature type="transmembrane region" description="Helical" evidence="1">
    <location>
        <begin position="40"/>
        <end position="64"/>
    </location>
</feature>
<keyword evidence="1" id="KW-1133">Transmembrane helix</keyword>
<keyword evidence="1" id="KW-0472">Membrane</keyword>
<dbReference type="Pfam" id="PF02517">
    <property type="entry name" value="Rce1-like"/>
    <property type="match status" value="1"/>
</dbReference>
<dbReference type="Proteomes" id="UP000199403">
    <property type="component" value="Unassembled WGS sequence"/>
</dbReference>
<feature type="transmembrane region" description="Helical" evidence="1">
    <location>
        <begin position="7"/>
        <end position="28"/>
    </location>
</feature>
<feature type="transmembrane region" description="Helical" evidence="1">
    <location>
        <begin position="136"/>
        <end position="154"/>
    </location>
</feature>
<name>A0A1H6ZHZ2_9BACT</name>
<reference evidence="4" key="1">
    <citation type="submission" date="2016-10" db="EMBL/GenBank/DDBJ databases">
        <authorList>
            <person name="Varghese N."/>
            <person name="Submissions S."/>
        </authorList>
    </citation>
    <scope>NUCLEOTIDE SEQUENCE [LARGE SCALE GENOMIC DNA]</scope>
    <source>
        <strain evidence="4">IBRC-M 10761</strain>
    </source>
</reference>
<proteinExistence type="predicted"/>
<evidence type="ECO:0000256" key="1">
    <source>
        <dbReference type="SAM" id="Phobius"/>
    </source>
</evidence>
<evidence type="ECO:0000259" key="2">
    <source>
        <dbReference type="Pfam" id="PF02517"/>
    </source>
</evidence>
<dbReference type="InterPro" id="IPR003675">
    <property type="entry name" value="Rce1/LyrA-like_dom"/>
</dbReference>
<keyword evidence="1" id="KW-0812">Transmembrane</keyword>